<dbReference type="GO" id="GO:0003723">
    <property type="term" value="F:RNA binding"/>
    <property type="evidence" value="ECO:0007669"/>
    <property type="project" value="UniProtKB-UniRule"/>
</dbReference>
<dbReference type="SUPFAM" id="SSF53335">
    <property type="entry name" value="S-adenosyl-L-methionine-dependent methyltransferases"/>
    <property type="match status" value="1"/>
</dbReference>
<dbReference type="Gene3D" id="3.40.50.150">
    <property type="entry name" value="Vaccinia Virus protein VP39"/>
    <property type="match status" value="1"/>
</dbReference>
<dbReference type="SMART" id="SM00981">
    <property type="entry name" value="THUMP"/>
    <property type="match status" value="1"/>
</dbReference>
<comment type="function">
    <text evidence="8">Catalytic subunit of the THUMPD2-TRM112 methyltransferase complex, that specifically mediates the S-adenosyl-L-methionine-dependent N(2)-methylation of guanosine nucleotides, most probably at position 72 (m2G72), in the U6snRNA of the major spliceosome. This modification in the U6 snRNA affects the constitutive splicing efficiency of introns that have suboptimal splice sites and can impact final mRNA levels.</text>
</comment>
<dbReference type="InterPro" id="IPR004114">
    <property type="entry name" value="THUMP_dom"/>
</dbReference>
<feature type="domain" description="THUMP" evidence="14">
    <location>
        <begin position="145"/>
        <end position="271"/>
    </location>
</feature>
<evidence type="ECO:0000256" key="3">
    <source>
        <dbReference type="ARBA" id="ARBA00022603"/>
    </source>
</evidence>
<dbReference type="GO" id="GO:0030488">
    <property type="term" value="P:tRNA methylation"/>
    <property type="evidence" value="ECO:0007669"/>
    <property type="project" value="TreeGrafter"/>
</dbReference>
<dbReference type="Pfam" id="PF02926">
    <property type="entry name" value="THUMP"/>
    <property type="match status" value="1"/>
</dbReference>
<comment type="subcellular location">
    <subcellularLocation>
        <location evidence="1">Nucleus</location>
    </subcellularLocation>
</comment>
<dbReference type="AlphaFoldDB" id="A0A7K9WBW4"/>
<sequence>PGAVPPHRPGLVKMSSAEPGRFFCTAGRGLEPFLAREVRARLGATEVDCVSGKVFFRAAAAPDELRKLRSGERLFLLLKKHSPLPVSGSKGKMLHEIKRFVIEEPKYWLDVISVWRKLHGHEGKTDDVSQENTLVLKRKSEEETNTASKRQKMERVRAIVSEECQVEAGERCVAPERMRGQEYWTESKTSSEFPSKGSGENPTANEKLSFSFRVSCRCSGAIAKILTSQEIGRVIGIALVKQCGWRADLRDPDVEIFVHLNDIHSVVGIPLFRLPLANREYIRTAGLRSTVAWAMASLAEISAGALVLDPMCGLGTILLEAAKEWPEACYWGADISDSQLEGADGNIRTAGLMDKIELLRASVKALPLPSESFDSVISDIPFGKKFKITNDAQLLPDILQEMERVVRVGGTIVLLLSQDLRKRMDGLTKCAGSDSPEATADGNSEAAPAKVLSVDGNSSSLAGGVGKSFLSSRHFGSLVPDGVYAVSLGKTDAFIHKYRKVSAAGN</sequence>
<dbReference type="EMBL" id="VXAC01004471">
    <property type="protein sequence ID" value="NXI82502.1"/>
    <property type="molecule type" value="Genomic_DNA"/>
</dbReference>
<evidence type="ECO:0000313" key="15">
    <source>
        <dbReference type="EMBL" id="NXI82502.1"/>
    </source>
</evidence>
<dbReference type="CDD" id="cd02440">
    <property type="entry name" value="AdoMet_MTases"/>
    <property type="match status" value="1"/>
</dbReference>
<keyword evidence="5 12" id="KW-0694">RNA-binding</keyword>
<evidence type="ECO:0000256" key="13">
    <source>
        <dbReference type="SAM" id="MobiDB-lite"/>
    </source>
</evidence>
<evidence type="ECO:0000256" key="1">
    <source>
        <dbReference type="ARBA" id="ARBA00004123"/>
    </source>
</evidence>
<dbReference type="InterPro" id="IPR000241">
    <property type="entry name" value="RlmKL-like_Mtase"/>
</dbReference>
<dbReference type="Proteomes" id="UP000561178">
    <property type="component" value="Unassembled WGS sequence"/>
</dbReference>
<dbReference type="GO" id="GO:0016423">
    <property type="term" value="F:tRNA (guanine) methyltransferase activity"/>
    <property type="evidence" value="ECO:0007669"/>
    <property type="project" value="TreeGrafter"/>
</dbReference>
<evidence type="ECO:0000256" key="12">
    <source>
        <dbReference type="PROSITE-ProRule" id="PRU00529"/>
    </source>
</evidence>
<proteinExistence type="inferred from homology"/>
<evidence type="ECO:0000256" key="8">
    <source>
        <dbReference type="ARBA" id="ARBA00055679"/>
    </source>
</evidence>
<keyword evidence="4" id="KW-0808">Transferase</keyword>
<feature type="compositionally biased region" description="Polar residues" evidence="13">
    <location>
        <begin position="184"/>
        <end position="204"/>
    </location>
</feature>
<evidence type="ECO:0000256" key="2">
    <source>
        <dbReference type="ARBA" id="ARBA00008361"/>
    </source>
</evidence>
<dbReference type="Pfam" id="PF01170">
    <property type="entry name" value="UPF0020"/>
    <property type="match status" value="1"/>
</dbReference>
<comment type="similarity">
    <text evidence="2">Belongs to the methyltransferase superfamily.</text>
</comment>
<evidence type="ECO:0000259" key="14">
    <source>
        <dbReference type="PROSITE" id="PS51165"/>
    </source>
</evidence>
<evidence type="ECO:0000256" key="5">
    <source>
        <dbReference type="ARBA" id="ARBA00022884"/>
    </source>
</evidence>
<dbReference type="SUPFAM" id="SSF143437">
    <property type="entry name" value="THUMP domain-like"/>
    <property type="match status" value="1"/>
</dbReference>
<evidence type="ECO:0000313" key="16">
    <source>
        <dbReference type="Proteomes" id="UP000561178"/>
    </source>
</evidence>
<dbReference type="GO" id="GO:0005634">
    <property type="term" value="C:nucleus"/>
    <property type="evidence" value="ECO:0007669"/>
    <property type="project" value="UniProtKB-SubCell"/>
</dbReference>
<reference evidence="15 16" key="1">
    <citation type="submission" date="2019-09" db="EMBL/GenBank/DDBJ databases">
        <title>Bird 10,000 Genomes (B10K) Project - Family phase.</title>
        <authorList>
            <person name="Zhang G."/>
        </authorList>
    </citation>
    <scope>NUCLEOTIDE SEQUENCE [LARGE SCALE GENOMIC DNA]</scope>
    <source>
        <strain evidence="15">B10K-DU-001-49</strain>
        <tissue evidence="15">Muscle</tissue>
    </source>
</reference>
<dbReference type="PROSITE" id="PS51165">
    <property type="entry name" value="THUMP"/>
    <property type="match status" value="1"/>
</dbReference>
<evidence type="ECO:0000256" key="10">
    <source>
        <dbReference type="ARBA" id="ARBA00072638"/>
    </source>
</evidence>
<evidence type="ECO:0000256" key="6">
    <source>
        <dbReference type="ARBA" id="ARBA00023242"/>
    </source>
</evidence>
<dbReference type="CDD" id="cd11715">
    <property type="entry name" value="THUMP_AdoMetMT"/>
    <property type="match status" value="1"/>
</dbReference>
<organism evidence="15 16">
    <name type="scientific">Rhipidura dahli</name>
    <dbReference type="NCBI Taxonomy" id="667186"/>
    <lineage>
        <taxon>Eukaryota</taxon>
        <taxon>Metazoa</taxon>
        <taxon>Chordata</taxon>
        <taxon>Craniata</taxon>
        <taxon>Vertebrata</taxon>
        <taxon>Euteleostomi</taxon>
        <taxon>Archelosauria</taxon>
        <taxon>Archosauria</taxon>
        <taxon>Dinosauria</taxon>
        <taxon>Saurischia</taxon>
        <taxon>Theropoda</taxon>
        <taxon>Coelurosauria</taxon>
        <taxon>Aves</taxon>
        <taxon>Neognathae</taxon>
        <taxon>Neoaves</taxon>
        <taxon>Telluraves</taxon>
        <taxon>Australaves</taxon>
        <taxon>Passeriformes</taxon>
        <taxon>Rhipiduridae</taxon>
        <taxon>Rhipidura</taxon>
    </lineage>
</organism>
<evidence type="ECO:0000256" key="7">
    <source>
        <dbReference type="ARBA" id="ARBA00050381"/>
    </source>
</evidence>
<feature type="region of interest" description="Disordered" evidence="13">
    <location>
        <begin position="183"/>
        <end position="204"/>
    </location>
</feature>
<feature type="non-terminal residue" evidence="15">
    <location>
        <position position="1"/>
    </location>
</feature>
<dbReference type="GO" id="GO:0043527">
    <property type="term" value="C:tRNA methyltransferase complex"/>
    <property type="evidence" value="ECO:0007669"/>
    <property type="project" value="UniProtKB-ARBA"/>
</dbReference>
<evidence type="ECO:0000256" key="9">
    <source>
        <dbReference type="ARBA" id="ARBA00065362"/>
    </source>
</evidence>
<protein>
    <recommendedName>
        <fullName evidence="10">U6 snRNA (guanine-N(2))-methyltransferase THUMPD2</fullName>
    </recommendedName>
    <alternativeName>
        <fullName evidence="11">THUMP domain-containing protein 2</fullName>
    </alternativeName>
</protein>
<keyword evidence="16" id="KW-1185">Reference proteome</keyword>
<gene>
    <name evidence="15" type="primary">Thumpd2</name>
    <name evidence="15" type="ORF">RHIDAH_R08526</name>
</gene>
<keyword evidence="3" id="KW-0489">Methyltransferase</keyword>
<evidence type="ECO:0000256" key="4">
    <source>
        <dbReference type="ARBA" id="ARBA00022679"/>
    </source>
</evidence>
<name>A0A7K9WBW4_9PASS</name>
<accession>A0A7K9WBW4</accession>
<keyword evidence="6" id="KW-0539">Nucleus</keyword>
<dbReference type="Gene3D" id="3.30.2130.30">
    <property type="match status" value="2"/>
</dbReference>
<dbReference type="InterPro" id="IPR029063">
    <property type="entry name" value="SAM-dependent_MTases_sf"/>
</dbReference>
<evidence type="ECO:0000256" key="11">
    <source>
        <dbReference type="ARBA" id="ARBA00077987"/>
    </source>
</evidence>
<comment type="catalytic activity">
    <reaction evidence="7">
        <text>guanosine in U6 snRNA + S-adenosyl-L-methionine = N(2)-methylguanosine in U6 snRNA + S-adenosyl-L-homocysteine + H(+)</text>
        <dbReference type="Rhea" id="RHEA:83423"/>
        <dbReference type="Rhea" id="RHEA-COMP:20128"/>
        <dbReference type="Rhea" id="RHEA-COMP:20129"/>
        <dbReference type="ChEBI" id="CHEBI:15378"/>
        <dbReference type="ChEBI" id="CHEBI:57856"/>
        <dbReference type="ChEBI" id="CHEBI:59789"/>
        <dbReference type="ChEBI" id="CHEBI:74269"/>
        <dbReference type="ChEBI" id="CHEBI:74481"/>
    </reaction>
    <physiologicalReaction direction="left-to-right" evidence="7">
        <dbReference type="Rhea" id="RHEA:83424"/>
    </physiologicalReaction>
</comment>
<dbReference type="PANTHER" id="PTHR14911:SF1">
    <property type="entry name" value="THUMP DOMAIN-CONTAINING PROTEIN 2"/>
    <property type="match status" value="1"/>
</dbReference>
<feature type="non-terminal residue" evidence="15">
    <location>
        <position position="506"/>
    </location>
</feature>
<comment type="subunit">
    <text evidence="9">Part of the heterodimeric THUMPD2-TRM112 methyltransferase complex; this complex forms an active tRNA methyltransferase, where TRMT112 acts as an activator of the catalytic subunit THUMPD2.</text>
</comment>
<comment type="caution">
    <text evidence="15">The sequence shown here is derived from an EMBL/GenBank/DDBJ whole genome shotgun (WGS) entry which is preliminary data.</text>
</comment>
<dbReference type="PANTHER" id="PTHR14911">
    <property type="entry name" value="THUMP DOMAIN-CONTAINING"/>
    <property type="match status" value="1"/>
</dbReference>
<dbReference type="FunFam" id="3.40.50.150:FF:000177">
    <property type="entry name" value="THUMP domain containing 2, isoform CRA_b"/>
    <property type="match status" value="1"/>
</dbReference>